<dbReference type="InterPro" id="IPR006156">
    <property type="entry name" value="Dihydroneopterin_aldolase"/>
</dbReference>
<comment type="catalytic activity">
    <reaction evidence="1">
        <text>7,8-dihydroneopterin = 6-hydroxymethyl-7,8-dihydropterin + glycolaldehyde</text>
        <dbReference type="Rhea" id="RHEA:10540"/>
        <dbReference type="ChEBI" id="CHEBI:17001"/>
        <dbReference type="ChEBI" id="CHEBI:17071"/>
        <dbReference type="ChEBI" id="CHEBI:44841"/>
        <dbReference type="EC" id="4.1.2.25"/>
    </reaction>
</comment>
<dbReference type="GO" id="GO:0004150">
    <property type="term" value="F:dihydroneopterin aldolase activity"/>
    <property type="evidence" value="ECO:0007669"/>
    <property type="project" value="UniProtKB-UniRule"/>
</dbReference>
<keyword evidence="4" id="KW-1185">Reference proteome</keyword>
<dbReference type="RefSeq" id="WP_114366080.1">
    <property type="nucleotide sequence ID" value="NZ_BHZF01000002.1"/>
</dbReference>
<dbReference type="NCBIfam" id="TIGR00525">
    <property type="entry name" value="folB"/>
    <property type="match status" value="1"/>
</dbReference>
<dbReference type="GO" id="GO:0046656">
    <property type="term" value="P:folic acid biosynthetic process"/>
    <property type="evidence" value="ECO:0007669"/>
    <property type="project" value="UniProtKB-UniRule"/>
</dbReference>
<dbReference type="NCBIfam" id="TIGR00526">
    <property type="entry name" value="folB_dom"/>
    <property type="match status" value="1"/>
</dbReference>
<comment type="similarity">
    <text evidence="1">Belongs to the DHNA family.</text>
</comment>
<accession>A0A369A2W7</accession>
<dbReference type="EC" id="4.1.2.25" evidence="1"/>
<sequence length="115" mass="13383">MTFEIRISKIKFYSYNGCLKEESLIGGEYIFNINIQAKNTSYITDELHKTVNYSEVYKITEEEFQKSYKLIETLAYKVFKRIKKLPGVINCKIELKKINPPINGNVEEVSVIFAS</sequence>
<dbReference type="UniPathway" id="UPA00077">
    <property type="reaction ID" value="UER00154"/>
</dbReference>
<comment type="caution">
    <text evidence="3">The sequence shown here is derived from an EMBL/GenBank/DDBJ whole genome shotgun (WGS) entry which is preliminary data.</text>
</comment>
<dbReference type="GO" id="GO:0046654">
    <property type="term" value="P:tetrahydrofolate biosynthetic process"/>
    <property type="evidence" value="ECO:0007669"/>
    <property type="project" value="UniProtKB-UniRule"/>
</dbReference>
<reference evidence="3 4" key="1">
    <citation type="submission" date="2018-07" db="EMBL/GenBank/DDBJ databases">
        <title>Genomic Encyclopedia of Type Strains, Phase IV (KMG-IV): sequencing the most valuable type-strain genomes for metagenomic binning, comparative biology and taxonomic classification.</title>
        <authorList>
            <person name="Goeker M."/>
        </authorList>
    </citation>
    <scope>NUCLEOTIDE SEQUENCE [LARGE SCALE GENOMIC DNA]</scope>
    <source>
        <strain evidence="3 4">DSM 21410</strain>
    </source>
</reference>
<evidence type="ECO:0000256" key="1">
    <source>
        <dbReference type="RuleBase" id="RU362079"/>
    </source>
</evidence>
<evidence type="ECO:0000313" key="4">
    <source>
        <dbReference type="Proteomes" id="UP000253517"/>
    </source>
</evidence>
<dbReference type="Pfam" id="PF02152">
    <property type="entry name" value="FolB"/>
    <property type="match status" value="1"/>
</dbReference>
<name>A0A369A2W7_9FLAO</name>
<protein>
    <recommendedName>
        <fullName evidence="1">7,8-dihydroneopterin aldolase</fullName>
        <ecNumber evidence="1">4.1.2.25</ecNumber>
    </recommendedName>
</protein>
<dbReference type="SUPFAM" id="SSF55620">
    <property type="entry name" value="Tetrahydrobiopterin biosynthesis enzymes-like"/>
    <property type="match status" value="1"/>
</dbReference>
<proteinExistence type="inferred from homology"/>
<keyword evidence="1" id="KW-0289">Folate biosynthesis</keyword>
<organism evidence="3 4">
    <name type="scientific">Schleiferia thermophila</name>
    <dbReference type="NCBI Taxonomy" id="884107"/>
    <lineage>
        <taxon>Bacteria</taxon>
        <taxon>Pseudomonadati</taxon>
        <taxon>Bacteroidota</taxon>
        <taxon>Flavobacteriia</taxon>
        <taxon>Flavobacteriales</taxon>
        <taxon>Schleiferiaceae</taxon>
        <taxon>Schleiferia</taxon>
    </lineage>
</organism>
<dbReference type="Proteomes" id="UP000253517">
    <property type="component" value="Unassembled WGS sequence"/>
</dbReference>
<dbReference type="SMART" id="SM00905">
    <property type="entry name" value="FolB"/>
    <property type="match status" value="1"/>
</dbReference>
<dbReference type="AlphaFoldDB" id="A0A369A2W7"/>
<dbReference type="InterPro" id="IPR006157">
    <property type="entry name" value="FolB_dom"/>
</dbReference>
<keyword evidence="1" id="KW-0456">Lyase</keyword>
<feature type="domain" description="Dihydroneopterin aldolase/epimerase" evidence="2">
    <location>
        <begin position="5"/>
        <end position="115"/>
    </location>
</feature>
<gene>
    <name evidence="3" type="ORF">DES35_102102</name>
</gene>
<evidence type="ECO:0000313" key="3">
    <source>
        <dbReference type="EMBL" id="RCX03652.1"/>
    </source>
</evidence>
<evidence type="ECO:0000259" key="2">
    <source>
        <dbReference type="SMART" id="SM00905"/>
    </source>
</evidence>
<comment type="function">
    <text evidence="1">Catalyzes the conversion of 7,8-dihydroneopterin to 6-hydroxymethyl-7,8-dihydropterin.</text>
</comment>
<comment type="pathway">
    <text evidence="1">Cofactor biosynthesis; tetrahydrofolate biosynthesis; 2-amino-4-hydroxy-6-hydroxymethyl-7,8-dihydropteridine diphosphate from 7,8-dihydroneopterin triphosphate: step 3/4.</text>
</comment>
<dbReference type="EMBL" id="QPJS01000002">
    <property type="protein sequence ID" value="RCX03652.1"/>
    <property type="molecule type" value="Genomic_DNA"/>
</dbReference>
<dbReference type="InterPro" id="IPR043133">
    <property type="entry name" value="GTP-CH-I_C/QueF"/>
</dbReference>
<dbReference type="Gene3D" id="3.30.1130.10">
    <property type="match status" value="1"/>
</dbReference>